<comment type="subunit">
    <text evidence="9">Homodimer.</text>
</comment>
<dbReference type="SUPFAM" id="SSF53067">
    <property type="entry name" value="Actin-like ATPase domain"/>
    <property type="match status" value="2"/>
</dbReference>
<dbReference type="InterPro" id="IPR004372">
    <property type="entry name" value="Ac/propionate_kinase"/>
</dbReference>
<dbReference type="PIRSF" id="PIRSF000722">
    <property type="entry name" value="Acetate_prop_kin"/>
    <property type="match status" value="1"/>
</dbReference>
<keyword evidence="2 9" id="KW-0963">Cytoplasm</keyword>
<dbReference type="PRINTS" id="PR00471">
    <property type="entry name" value="ACETATEKNASE"/>
</dbReference>
<keyword evidence="3 9" id="KW-0808">Transferase</keyword>
<protein>
    <recommendedName>
        <fullName evidence="9">Acetate kinase</fullName>
        <ecNumber evidence="9">2.7.2.1</ecNumber>
    </recommendedName>
    <alternativeName>
        <fullName evidence="9">Acetokinase</fullName>
    </alternativeName>
</protein>
<comment type="subcellular location">
    <subcellularLocation>
        <location evidence="9">Cytoplasm</location>
    </subcellularLocation>
</comment>
<evidence type="ECO:0000313" key="11">
    <source>
        <dbReference type="EMBL" id="KLK93455.1"/>
    </source>
</evidence>
<feature type="binding site" evidence="9">
    <location>
        <begin position="209"/>
        <end position="213"/>
    </location>
    <ligand>
        <name>ATP</name>
        <dbReference type="ChEBI" id="CHEBI:30616"/>
    </ligand>
</feature>
<dbReference type="InterPro" id="IPR023865">
    <property type="entry name" value="Aliphatic_acid_kinase_CS"/>
</dbReference>
<evidence type="ECO:0000313" key="12">
    <source>
        <dbReference type="Proteomes" id="UP000035489"/>
    </source>
</evidence>
<evidence type="ECO:0000256" key="4">
    <source>
        <dbReference type="ARBA" id="ARBA00022723"/>
    </source>
</evidence>
<organism evidence="11 12">
    <name type="scientific">Microvirga vignae</name>
    <dbReference type="NCBI Taxonomy" id="1225564"/>
    <lineage>
        <taxon>Bacteria</taxon>
        <taxon>Pseudomonadati</taxon>
        <taxon>Pseudomonadota</taxon>
        <taxon>Alphaproteobacteria</taxon>
        <taxon>Hyphomicrobiales</taxon>
        <taxon>Methylobacteriaceae</taxon>
        <taxon>Microvirga</taxon>
    </lineage>
</organism>
<comment type="caution">
    <text evidence="11">The sequence shown here is derived from an EMBL/GenBank/DDBJ whole genome shotgun (WGS) entry which is preliminary data.</text>
</comment>
<feature type="binding site" evidence="9">
    <location>
        <position position="381"/>
    </location>
    <ligand>
        <name>Mg(2+)</name>
        <dbReference type="ChEBI" id="CHEBI:18420"/>
    </ligand>
</feature>
<dbReference type="Gene3D" id="3.30.420.40">
    <property type="match status" value="2"/>
</dbReference>
<feature type="binding site" evidence="9">
    <location>
        <position position="16"/>
    </location>
    <ligand>
        <name>ATP</name>
        <dbReference type="ChEBI" id="CHEBI:30616"/>
    </ligand>
</feature>
<dbReference type="UniPathway" id="UPA00340">
    <property type="reaction ID" value="UER00458"/>
</dbReference>
<dbReference type="InterPro" id="IPR000890">
    <property type="entry name" value="Aliphatic_acid_kin_short-chain"/>
</dbReference>
<dbReference type="PANTHER" id="PTHR21060">
    <property type="entry name" value="ACETATE KINASE"/>
    <property type="match status" value="1"/>
</dbReference>
<feature type="site" description="Transition state stabilizer" evidence="9">
    <location>
        <position position="242"/>
    </location>
</feature>
<evidence type="ECO:0000256" key="1">
    <source>
        <dbReference type="ARBA" id="ARBA00008748"/>
    </source>
</evidence>
<dbReference type="EMBL" id="LCYG01000020">
    <property type="protein sequence ID" value="KLK93455.1"/>
    <property type="molecule type" value="Genomic_DNA"/>
</dbReference>
<feature type="binding site" evidence="9">
    <location>
        <position position="9"/>
    </location>
    <ligand>
        <name>Mg(2+)</name>
        <dbReference type="ChEBI" id="CHEBI:18420"/>
    </ligand>
</feature>
<dbReference type="InterPro" id="IPR043129">
    <property type="entry name" value="ATPase_NBD"/>
</dbReference>
<dbReference type="GO" id="GO:0006083">
    <property type="term" value="P:acetate metabolic process"/>
    <property type="evidence" value="ECO:0007669"/>
    <property type="project" value="TreeGrafter"/>
</dbReference>
<dbReference type="NCBIfam" id="TIGR00016">
    <property type="entry name" value="ackA"/>
    <property type="match status" value="1"/>
</dbReference>
<dbReference type="PANTHER" id="PTHR21060:SF21">
    <property type="entry name" value="ACETATE KINASE"/>
    <property type="match status" value="1"/>
</dbReference>
<feature type="active site" description="Proton donor/acceptor" evidence="9">
    <location>
        <position position="151"/>
    </location>
</feature>
<dbReference type="GO" id="GO:0008776">
    <property type="term" value="F:acetate kinase activity"/>
    <property type="evidence" value="ECO:0007669"/>
    <property type="project" value="UniProtKB-UniRule"/>
</dbReference>
<dbReference type="Proteomes" id="UP000035489">
    <property type="component" value="Unassembled WGS sequence"/>
</dbReference>
<comment type="catalytic activity">
    <reaction evidence="9">
        <text>acetate + ATP = acetyl phosphate + ADP</text>
        <dbReference type="Rhea" id="RHEA:11352"/>
        <dbReference type="ChEBI" id="CHEBI:22191"/>
        <dbReference type="ChEBI" id="CHEBI:30089"/>
        <dbReference type="ChEBI" id="CHEBI:30616"/>
        <dbReference type="ChEBI" id="CHEBI:456216"/>
        <dbReference type="EC" id="2.7.2.1"/>
    </reaction>
</comment>
<evidence type="ECO:0000256" key="2">
    <source>
        <dbReference type="ARBA" id="ARBA00022490"/>
    </source>
</evidence>
<evidence type="ECO:0000256" key="8">
    <source>
        <dbReference type="ARBA" id="ARBA00022842"/>
    </source>
</evidence>
<feature type="binding site" evidence="9">
    <location>
        <begin position="284"/>
        <end position="286"/>
    </location>
    <ligand>
        <name>ATP</name>
        <dbReference type="ChEBI" id="CHEBI:30616"/>
    </ligand>
</feature>
<evidence type="ECO:0000256" key="6">
    <source>
        <dbReference type="ARBA" id="ARBA00022777"/>
    </source>
</evidence>
<dbReference type="OrthoDB" id="9802453at2"/>
<dbReference type="HAMAP" id="MF_00020">
    <property type="entry name" value="Acetate_kinase"/>
    <property type="match status" value="1"/>
</dbReference>
<dbReference type="PROSITE" id="PS01075">
    <property type="entry name" value="ACETATE_KINASE_1"/>
    <property type="match status" value="1"/>
</dbReference>
<reference evidence="11 12" key="1">
    <citation type="submission" date="2015-05" db="EMBL/GenBank/DDBJ databases">
        <title>Draft genome sequence of Microvirga vignae strain BR3299, a novel nitrogen fixing bacteria isolated from Brazil semi-aired region.</title>
        <authorList>
            <person name="Zilli J.E."/>
            <person name="Passos S.R."/>
            <person name="Leite J."/>
            <person name="Baldani J.I."/>
            <person name="Xavier G.R."/>
            <person name="Rumjaneck N.G."/>
            <person name="Simoes-Araujo J.L."/>
        </authorList>
    </citation>
    <scope>NUCLEOTIDE SEQUENCE [LARGE SCALE GENOMIC DNA]</scope>
    <source>
        <strain evidence="11 12">BR3299</strain>
    </source>
</reference>
<keyword evidence="4 9" id="KW-0479">Metal-binding</keyword>
<dbReference type="PROSITE" id="PS01076">
    <property type="entry name" value="ACETATE_KINASE_2"/>
    <property type="match status" value="1"/>
</dbReference>
<keyword evidence="6 9" id="KW-0418">Kinase</keyword>
<keyword evidence="7 9" id="KW-0067">ATP-binding</keyword>
<dbReference type="GO" id="GO:0006085">
    <property type="term" value="P:acetyl-CoA biosynthetic process"/>
    <property type="evidence" value="ECO:0007669"/>
    <property type="project" value="UniProtKB-UniRule"/>
</dbReference>
<comment type="function">
    <text evidence="9">Catalyzes the formation of acetyl phosphate from acetate and ATP. Can also catalyze the reverse reaction.</text>
</comment>
<comment type="pathway">
    <text evidence="9">Metabolic intermediate biosynthesis; acetyl-CoA biosynthesis; acetyl-CoA from acetate: step 1/2.</text>
</comment>
<keyword evidence="8 9" id="KW-0460">Magnesium</keyword>
<dbReference type="AlphaFoldDB" id="A0A0H1RE29"/>
<gene>
    <name evidence="9" type="primary">ackA</name>
    <name evidence="11" type="ORF">AA309_09060</name>
</gene>
<keyword evidence="12" id="KW-1185">Reference proteome</keyword>
<dbReference type="Pfam" id="PF00871">
    <property type="entry name" value="Acetate_kinase"/>
    <property type="match status" value="1"/>
</dbReference>
<dbReference type="GO" id="GO:0005829">
    <property type="term" value="C:cytosol"/>
    <property type="evidence" value="ECO:0007669"/>
    <property type="project" value="TreeGrafter"/>
</dbReference>
<evidence type="ECO:0000256" key="7">
    <source>
        <dbReference type="ARBA" id="ARBA00022840"/>
    </source>
</evidence>
<sequence length="402" mass="43491">MTPVLIVLNAGSSSLKFQVFDMLDGAEPRLVWKGLYEGLGGSAHFLVKDAGGAVLDEMTWDSGDWFGHEEALMHLVSWLSQFREERKPVAIGHRVVHGGEAFSRPVLVNEAVIQRLEALVPLAPLHQPHNLEPIRIVHRRLPGMPQIACFDTAFHQTQSEIASLFALPREMRERGVRRYGFHGLSYDYISSVLKDYDSRLAEGRVVVAHLGNGASLCALEGGVSVATTMGFSALDGLPMGTRCGAIDAGVVFFMLREMKLTPEEAERVLYTKSGLLGVSGISNDMRVLRSKAATDVDARRAIDLFVYRITREIGSLVAALGGIDGIVFTAGIGENDAATRAEVIAGLAWAGLTLDEAANRTGGPRISSQSGPTAWVIPTNEELVIARQTRSMLGAMQDKLAS</sequence>
<comment type="similarity">
    <text evidence="1 9 10">Belongs to the acetokinase family.</text>
</comment>
<evidence type="ECO:0000256" key="10">
    <source>
        <dbReference type="RuleBase" id="RU003835"/>
    </source>
</evidence>
<dbReference type="EC" id="2.7.2.1" evidence="9"/>
<evidence type="ECO:0000256" key="9">
    <source>
        <dbReference type="HAMAP-Rule" id="MF_00020"/>
    </source>
</evidence>
<evidence type="ECO:0000256" key="3">
    <source>
        <dbReference type="ARBA" id="ARBA00022679"/>
    </source>
</evidence>
<feature type="binding site" evidence="9">
    <location>
        <begin position="331"/>
        <end position="335"/>
    </location>
    <ligand>
        <name>ATP</name>
        <dbReference type="ChEBI" id="CHEBI:30616"/>
    </ligand>
</feature>
<feature type="site" description="Transition state stabilizer" evidence="9">
    <location>
        <position position="182"/>
    </location>
</feature>
<keyword evidence="5 9" id="KW-0547">Nucleotide-binding</keyword>
<dbReference type="GO" id="GO:0005524">
    <property type="term" value="F:ATP binding"/>
    <property type="evidence" value="ECO:0007669"/>
    <property type="project" value="UniProtKB-KW"/>
</dbReference>
<name>A0A0H1RE29_9HYPH</name>
<dbReference type="GO" id="GO:0000287">
    <property type="term" value="F:magnesium ion binding"/>
    <property type="evidence" value="ECO:0007669"/>
    <property type="project" value="UniProtKB-UniRule"/>
</dbReference>
<evidence type="ECO:0000256" key="5">
    <source>
        <dbReference type="ARBA" id="ARBA00022741"/>
    </source>
</evidence>
<proteinExistence type="inferred from homology"/>
<dbReference type="STRING" id="1225564.AA309_09060"/>
<dbReference type="PATRIC" id="fig|1225564.3.peg.2433"/>
<comment type="cofactor">
    <cofactor evidence="9">
        <name>Mg(2+)</name>
        <dbReference type="ChEBI" id="CHEBI:18420"/>
    </cofactor>
    <cofactor evidence="9">
        <name>Mn(2+)</name>
        <dbReference type="ChEBI" id="CHEBI:29035"/>
    </cofactor>
    <text evidence="9">Mg(2+). Can also accept Mn(2+).</text>
</comment>
<feature type="binding site" evidence="9">
    <location>
        <position position="94"/>
    </location>
    <ligand>
        <name>substrate</name>
    </ligand>
</feature>
<dbReference type="RefSeq" id="WP_047188662.1">
    <property type="nucleotide sequence ID" value="NZ_LCYG01000020.1"/>
</dbReference>
<accession>A0A0H1RE29</accession>